<dbReference type="Pfam" id="PF13193">
    <property type="entry name" value="AMP-binding_C"/>
    <property type="match status" value="1"/>
</dbReference>
<dbReference type="Gene3D" id="3.30.300.30">
    <property type="match status" value="1"/>
</dbReference>
<dbReference type="SUPFAM" id="SSF56801">
    <property type="entry name" value="Acetyl-CoA synthetase-like"/>
    <property type="match status" value="1"/>
</dbReference>
<reference evidence="6" key="2">
    <citation type="journal article" date="2021" name="PeerJ">
        <title>Extensive microbial diversity within the chicken gut microbiome revealed by metagenomics and culture.</title>
        <authorList>
            <person name="Gilroy R."/>
            <person name="Ravi A."/>
            <person name="Getino M."/>
            <person name="Pursley I."/>
            <person name="Horton D.L."/>
            <person name="Alikhan N.F."/>
            <person name="Baker D."/>
            <person name="Gharbi K."/>
            <person name="Hall N."/>
            <person name="Watson M."/>
            <person name="Adriaenssens E.M."/>
            <person name="Foster-Nyarko E."/>
            <person name="Jarju S."/>
            <person name="Secka A."/>
            <person name="Antonio M."/>
            <person name="Oren A."/>
            <person name="Chaudhuri R.R."/>
            <person name="La Ragione R."/>
            <person name="Hildebrand F."/>
            <person name="Pallen M.J."/>
        </authorList>
    </citation>
    <scope>NUCLEOTIDE SEQUENCE</scope>
    <source>
        <strain evidence="6">ChiHcec3-6078</strain>
    </source>
</reference>
<evidence type="ECO:0000256" key="1">
    <source>
        <dbReference type="ARBA" id="ARBA00006432"/>
    </source>
</evidence>
<protein>
    <submittedName>
        <fullName evidence="6">AMP-binding protein</fullName>
    </submittedName>
</protein>
<dbReference type="Proteomes" id="UP000824090">
    <property type="component" value="Unassembled WGS sequence"/>
</dbReference>
<dbReference type="AlphaFoldDB" id="A0A9D1I294"/>
<reference evidence="6" key="1">
    <citation type="submission" date="2020-10" db="EMBL/GenBank/DDBJ databases">
        <authorList>
            <person name="Gilroy R."/>
        </authorList>
    </citation>
    <scope>NUCLEOTIDE SEQUENCE</scope>
    <source>
        <strain evidence="6">ChiHcec3-6078</strain>
    </source>
</reference>
<dbReference type="InterPro" id="IPR000873">
    <property type="entry name" value="AMP-dep_synth/lig_dom"/>
</dbReference>
<dbReference type="Gene3D" id="3.40.50.980">
    <property type="match status" value="2"/>
</dbReference>
<evidence type="ECO:0000259" key="4">
    <source>
        <dbReference type="Pfam" id="PF00501"/>
    </source>
</evidence>
<dbReference type="InterPro" id="IPR025110">
    <property type="entry name" value="AMP-bd_C"/>
</dbReference>
<evidence type="ECO:0000313" key="7">
    <source>
        <dbReference type="Proteomes" id="UP000824090"/>
    </source>
</evidence>
<dbReference type="PANTHER" id="PTHR24096">
    <property type="entry name" value="LONG-CHAIN-FATTY-ACID--COA LIGASE"/>
    <property type="match status" value="1"/>
</dbReference>
<keyword evidence="2" id="KW-0436">Ligase</keyword>
<comment type="similarity">
    <text evidence="1">Belongs to the ATP-dependent AMP-binding enzyme family.</text>
</comment>
<dbReference type="GO" id="GO:0016405">
    <property type="term" value="F:CoA-ligase activity"/>
    <property type="evidence" value="ECO:0007669"/>
    <property type="project" value="TreeGrafter"/>
</dbReference>
<dbReference type="InterPro" id="IPR045851">
    <property type="entry name" value="AMP-bd_C_sf"/>
</dbReference>
<organism evidence="6 7">
    <name type="scientific">Candidatus Allocopromorpha excrementigallinarum</name>
    <dbReference type="NCBI Taxonomy" id="2840742"/>
    <lineage>
        <taxon>Bacteria</taxon>
        <taxon>Bacillati</taxon>
        <taxon>Bacillota</taxon>
        <taxon>Clostridia</taxon>
        <taxon>Eubacteriales</taxon>
        <taxon>Eubacteriaceae</taxon>
        <taxon>Eubacteriaceae incertae sedis</taxon>
        <taxon>Candidatus Allocopromorpha</taxon>
    </lineage>
</organism>
<evidence type="ECO:0000313" key="6">
    <source>
        <dbReference type="EMBL" id="HIU26624.1"/>
    </source>
</evidence>
<accession>A0A9D1I294</accession>
<gene>
    <name evidence="6" type="ORF">IAC50_09050</name>
</gene>
<keyword evidence="3" id="KW-1133">Transmembrane helix</keyword>
<dbReference type="PANTHER" id="PTHR24096:SF149">
    <property type="entry name" value="AMP-BINDING DOMAIN-CONTAINING PROTEIN-RELATED"/>
    <property type="match status" value="1"/>
</dbReference>
<proteinExistence type="inferred from homology"/>
<feature type="domain" description="AMP-dependent synthetase/ligase" evidence="4">
    <location>
        <begin position="36"/>
        <end position="426"/>
    </location>
</feature>
<evidence type="ECO:0000256" key="2">
    <source>
        <dbReference type="ARBA" id="ARBA00022598"/>
    </source>
</evidence>
<dbReference type="Gene3D" id="2.30.38.10">
    <property type="entry name" value="Luciferase, Domain 3"/>
    <property type="match status" value="1"/>
</dbReference>
<keyword evidence="3" id="KW-0812">Transmembrane</keyword>
<feature type="transmembrane region" description="Helical" evidence="3">
    <location>
        <begin position="262"/>
        <end position="286"/>
    </location>
</feature>
<evidence type="ECO:0000256" key="3">
    <source>
        <dbReference type="SAM" id="Phobius"/>
    </source>
</evidence>
<keyword evidence="3" id="KW-0472">Membrane</keyword>
<evidence type="ECO:0000259" key="5">
    <source>
        <dbReference type="Pfam" id="PF13193"/>
    </source>
</evidence>
<sequence>MKMNQQKSVKAPWLDSYGNVPRTIDYPDCSMFQLIEENAKGYENYTAYDFMGKGETYGEFIKKVYICARGLSAEGFREGDRITVCMPNTPQAVIMFYAVNLIGCVSNMIHPLSSEGEMKFYLNHSKSRGILILDGFFKKLENIMWELPYLEKIVVASISDELSGIKKAGFALTKGRKIPKVRYSEDIISFNNLMKRGTEYRGEFAACKKGEDQAVILYSGGTTGKTKGIILTNRNFNALALQTIAAGDCVSRGHKMLAIMPMFHGFGLGVCVHTMLVGGCVCVLVPQFNVKTYARLLKRVQPNYIAGVPTLYEALLRSRNMKNVDLSCLEGVFSGGDSLSVFLKRKVDAFLREHGAEVQIREGYGTTECVTASCLTPKDFFKEGSIGIPFPDTYYKIVKASTKVEIPYGDEGEICISGPTVMEGYLDDPEETESTLQIHEDGLLWLHTGDLGTMDEEGFVYYKQRLKRMIISSGYSIYPSQLENIIDSHPDVLMCTVIGVPDPYKVQKVKAFVVLKRGSEPNEETRESIRRYCSKNIAKYAMPYEFEFRNKLPQTLVGKVAYTVLEQEELAKLAEEKENF</sequence>
<name>A0A9D1I294_9FIRM</name>
<feature type="domain" description="AMP-binding enzyme C-terminal" evidence="5">
    <location>
        <begin position="482"/>
        <end position="559"/>
    </location>
</feature>
<comment type="caution">
    <text evidence="6">The sequence shown here is derived from an EMBL/GenBank/DDBJ whole genome shotgun (WGS) entry which is preliminary data.</text>
</comment>
<dbReference type="Pfam" id="PF00501">
    <property type="entry name" value="AMP-binding"/>
    <property type="match status" value="1"/>
</dbReference>
<dbReference type="EMBL" id="DVMP01000160">
    <property type="protein sequence ID" value="HIU26624.1"/>
    <property type="molecule type" value="Genomic_DNA"/>
</dbReference>